<gene>
    <name evidence="1" type="ORF">AVEN_76661_1</name>
</gene>
<name>A0A4Y2BR39_ARAVE</name>
<evidence type="ECO:0000313" key="1">
    <source>
        <dbReference type="EMBL" id="GBL93925.1"/>
    </source>
</evidence>
<dbReference type="AlphaFoldDB" id="A0A4Y2BR39"/>
<dbReference type="Proteomes" id="UP000499080">
    <property type="component" value="Unassembled WGS sequence"/>
</dbReference>
<accession>A0A4Y2BR39</accession>
<keyword evidence="2" id="KW-1185">Reference proteome</keyword>
<evidence type="ECO:0000313" key="2">
    <source>
        <dbReference type="Proteomes" id="UP000499080"/>
    </source>
</evidence>
<protein>
    <submittedName>
        <fullName evidence="1">Uncharacterized protein</fullName>
    </submittedName>
</protein>
<proteinExistence type="predicted"/>
<dbReference type="OrthoDB" id="9996331at2759"/>
<reference evidence="1 2" key="1">
    <citation type="journal article" date="2019" name="Sci. Rep.">
        <title>Orb-weaving spider Araneus ventricosus genome elucidates the spidroin gene catalogue.</title>
        <authorList>
            <person name="Kono N."/>
            <person name="Nakamura H."/>
            <person name="Ohtoshi R."/>
            <person name="Moran D.A.P."/>
            <person name="Shinohara A."/>
            <person name="Yoshida Y."/>
            <person name="Fujiwara M."/>
            <person name="Mori M."/>
            <person name="Tomita M."/>
            <person name="Arakawa K."/>
        </authorList>
    </citation>
    <scope>NUCLEOTIDE SEQUENCE [LARGE SCALE GENOMIC DNA]</scope>
</reference>
<comment type="caution">
    <text evidence="1">The sequence shown here is derived from an EMBL/GenBank/DDBJ whole genome shotgun (WGS) entry which is preliminary data.</text>
</comment>
<sequence>MVWDGISLGDYSDLHMLQGGTLTSSRHQDEILGPYGLACAIGDGFMQMDDKYSPSSCHPFQRISREVGFGNNGLSSSILMSKFYRAHLRLPRVAVGVQSSHPGAVHYLE</sequence>
<dbReference type="EMBL" id="BGPR01000098">
    <property type="protein sequence ID" value="GBL93925.1"/>
    <property type="molecule type" value="Genomic_DNA"/>
</dbReference>
<organism evidence="1 2">
    <name type="scientific">Araneus ventricosus</name>
    <name type="common">Orbweaver spider</name>
    <name type="synonym">Epeira ventricosa</name>
    <dbReference type="NCBI Taxonomy" id="182803"/>
    <lineage>
        <taxon>Eukaryota</taxon>
        <taxon>Metazoa</taxon>
        <taxon>Ecdysozoa</taxon>
        <taxon>Arthropoda</taxon>
        <taxon>Chelicerata</taxon>
        <taxon>Arachnida</taxon>
        <taxon>Araneae</taxon>
        <taxon>Araneomorphae</taxon>
        <taxon>Entelegynae</taxon>
        <taxon>Araneoidea</taxon>
        <taxon>Araneidae</taxon>
        <taxon>Araneus</taxon>
    </lineage>
</organism>